<keyword evidence="5 6" id="KW-0482">Metalloprotease</keyword>
<evidence type="ECO:0000256" key="2">
    <source>
        <dbReference type="ARBA" id="ARBA00022723"/>
    </source>
</evidence>
<keyword evidence="3 6" id="KW-0378">Hydrolase</keyword>
<keyword evidence="1 6" id="KW-0645">Protease</keyword>
<organism evidence="9 10">
    <name type="scientific">Novosphingobium tardum</name>
    <dbReference type="NCBI Taxonomy" id="1538021"/>
    <lineage>
        <taxon>Bacteria</taxon>
        <taxon>Pseudomonadati</taxon>
        <taxon>Pseudomonadota</taxon>
        <taxon>Alphaproteobacteria</taxon>
        <taxon>Sphingomonadales</taxon>
        <taxon>Sphingomonadaceae</taxon>
        <taxon>Novosphingobium</taxon>
    </lineage>
</organism>
<reference evidence="10" key="1">
    <citation type="journal article" date="2019" name="Int. J. Syst. Evol. Microbiol.">
        <title>The Global Catalogue of Microorganisms (GCM) 10K type strain sequencing project: providing services to taxonomists for standard genome sequencing and annotation.</title>
        <authorList>
            <consortium name="The Broad Institute Genomics Platform"/>
            <consortium name="The Broad Institute Genome Sequencing Center for Infectious Disease"/>
            <person name="Wu L."/>
            <person name="Ma J."/>
        </authorList>
    </citation>
    <scope>NUCLEOTIDE SEQUENCE [LARGE SCALE GENOMIC DNA]</scope>
    <source>
        <strain evidence="10">CGMCC 1.12989</strain>
    </source>
</reference>
<evidence type="ECO:0000256" key="5">
    <source>
        <dbReference type="ARBA" id="ARBA00023049"/>
    </source>
</evidence>
<dbReference type="RefSeq" id="WP_379537331.1">
    <property type="nucleotide sequence ID" value="NZ_JBHSDR010000003.1"/>
</dbReference>
<dbReference type="EMBL" id="JBHSDR010000003">
    <property type="protein sequence ID" value="MFC4293849.1"/>
    <property type="molecule type" value="Genomic_DNA"/>
</dbReference>
<feature type="chain" id="PRO_5046595441" evidence="7">
    <location>
        <begin position="23"/>
        <end position="327"/>
    </location>
</feature>
<evidence type="ECO:0000313" key="10">
    <source>
        <dbReference type="Proteomes" id="UP001595828"/>
    </source>
</evidence>
<protein>
    <submittedName>
        <fullName evidence="9">M48 family metalloprotease</fullName>
        <ecNumber evidence="9">3.4.24.-</ecNumber>
    </submittedName>
</protein>
<evidence type="ECO:0000259" key="8">
    <source>
        <dbReference type="Pfam" id="PF01435"/>
    </source>
</evidence>
<dbReference type="InterPro" id="IPR051156">
    <property type="entry name" value="Mito/Outer_Membr_Metalloprot"/>
</dbReference>
<evidence type="ECO:0000256" key="7">
    <source>
        <dbReference type="SAM" id="SignalP"/>
    </source>
</evidence>
<proteinExistence type="inferred from homology"/>
<dbReference type="Gene3D" id="3.30.2010.10">
    <property type="entry name" value="Metalloproteases ('zincins'), catalytic domain"/>
    <property type="match status" value="1"/>
</dbReference>
<keyword evidence="2" id="KW-0479">Metal-binding</keyword>
<dbReference type="Proteomes" id="UP001595828">
    <property type="component" value="Unassembled WGS sequence"/>
</dbReference>
<name>A0ABV8RMD3_9SPHN</name>
<dbReference type="EC" id="3.4.24.-" evidence="9"/>
<dbReference type="GO" id="GO:0008237">
    <property type="term" value="F:metallopeptidase activity"/>
    <property type="evidence" value="ECO:0007669"/>
    <property type="project" value="UniProtKB-KW"/>
</dbReference>
<evidence type="ECO:0000256" key="1">
    <source>
        <dbReference type="ARBA" id="ARBA00022670"/>
    </source>
</evidence>
<comment type="caution">
    <text evidence="9">The sequence shown here is derived from an EMBL/GenBank/DDBJ whole genome shotgun (WGS) entry which is preliminary data.</text>
</comment>
<dbReference type="PANTHER" id="PTHR22726:SF1">
    <property type="entry name" value="METALLOENDOPEPTIDASE OMA1, MITOCHONDRIAL"/>
    <property type="match status" value="1"/>
</dbReference>
<accession>A0ABV8RMD3</accession>
<feature type="signal peptide" evidence="7">
    <location>
        <begin position="1"/>
        <end position="22"/>
    </location>
</feature>
<evidence type="ECO:0000256" key="4">
    <source>
        <dbReference type="ARBA" id="ARBA00022833"/>
    </source>
</evidence>
<keyword evidence="7" id="KW-0732">Signal</keyword>
<evidence type="ECO:0000256" key="6">
    <source>
        <dbReference type="RuleBase" id="RU003983"/>
    </source>
</evidence>
<gene>
    <name evidence="9" type="ORF">ACFO0A_02125</name>
</gene>
<comment type="cofactor">
    <cofactor evidence="6">
        <name>Zn(2+)</name>
        <dbReference type="ChEBI" id="CHEBI:29105"/>
    </cofactor>
    <text evidence="6">Binds 1 zinc ion per subunit.</text>
</comment>
<sequence>MIARAMLGLALIAGALASPVAAAPAPPAASAALRPALDALQALDTRVQSVGWKLAAGNARWCARPVPAIGLQLFDAASFGDPGAVRAALALPGDIAVEAVADGSPAGSAGLSPHLPVSAIAGKPTEPAGAPPLRSAYARLVALHDAIDAALVATNSVTLAVGSGAATRTVTITGQPVCASRFEMLTEDNHAAADGTRVVVSRKLVEFLPADDELAALLAHELAHNILGHRARLDASGRSWGNILATEREADRLSVWLLAAAGYDPEAALRFMARWGPANDNGIFSTPDHDRWKTRIERMTREIAALRTAVAADPAHEVNWPRDFARG</sequence>
<keyword evidence="4 6" id="KW-0862">Zinc</keyword>
<feature type="domain" description="Peptidase M48" evidence="8">
    <location>
        <begin position="194"/>
        <end position="232"/>
    </location>
</feature>
<comment type="similarity">
    <text evidence="6">Belongs to the peptidase M48 family.</text>
</comment>
<dbReference type="PANTHER" id="PTHR22726">
    <property type="entry name" value="METALLOENDOPEPTIDASE OMA1"/>
    <property type="match status" value="1"/>
</dbReference>
<dbReference type="Pfam" id="PF01435">
    <property type="entry name" value="Peptidase_M48"/>
    <property type="match status" value="1"/>
</dbReference>
<evidence type="ECO:0000313" key="9">
    <source>
        <dbReference type="EMBL" id="MFC4293849.1"/>
    </source>
</evidence>
<evidence type="ECO:0000256" key="3">
    <source>
        <dbReference type="ARBA" id="ARBA00022801"/>
    </source>
</evidence>
<keyword evidence="10" id="KW-1185">Reference proteome</keyword>
<dbReference type="InterPro" id="IPR001915">
    <property type="entry name" value="Peptidase_M48"/>
</dbReference>